<evidence type="ECO:0000313" key="1">
    <source>
        <dbReference type="EMBL" id="PKA69321.1"/>
    </source>
</evidence>
<evidence type="ECO:0000313" key="2">
    <source>
        <dbReference type="Proteomes" id="UP000232455"/>
    </source>
</evidence>
<keyword evidence="2" id="KW-1185">Reference proteome</keyword>
<comment type="caution">
    <text evidence="1">The sequence shown here is derived from an EMBL/GenBank/DDBJ whole genome shotgun (WGS) entry which is preliminary data.</text>
</comment>
<proteinExistence type="predicted"/>
<accession>A0ABX4PW90</accession>
<dbReference type="Proteomes" id="UP000232455">
    <property type="component" value="Unassembled WGS sequence"/>
</dbReference>
<dbReference type="EMBL" id="PHHE01000001">
    <property type="protein sequence ID" value="PKA69321.1"/>
    <property type="molecule type" value="Genomic_DNA"/>
</dbReference>
<dbReference type="RefSeq" id="WP_095191327.1">
    <property type="nucleotide sequence ID" value="NZ_PHHE01000001.1"/>
</dbReference>
<organism evidence="1 2">
    <name type="scientific">Pseudomonas baetica</name>
    <dbReference type="NCBI Taxonomy" id="674054"/>
    <lineage>
        <taxon>Bacteria</taxon>
        <taxon>Pseudomonadati</taxon>
        <taxon>Pseudomonadota</taxon>
        <taxon>Gammaproteobacteria</taxon>
        <taxon>Pseudomonadales</taxon>
        <taxon>Pseudomonadaceae</taxon>
        <taxon>Pseudomonas</taxon>
    </lineage>
</organism>
<reference evidence="1 2" key="1">
    <citation type="submission" date="2017-11" db="EMBL/GenBank/DDBJ databases">
        <title>Genome sequencing of a diverse group of Pseudomonas species.</title>
        <authorList>
            <person name="Loper J."/>
        </authorList>
    </citation>
    <scope>NUCLEOTIDE SEQUENCE [LARGE SCALE GENOMIC DNA]</scope>
    <source>
        <strain evidence="1 2">LMG 25716</strain>
    </source>
</reference>
<sequence>MTNKSFAITMLPAPLLIEANDGVLYVHNLVDPAHGEVPVYPGAAKGDAITLTVSNSDGINEWEGKEVLSSATIEKPILFKIPKAPFEKMLDAKKSAVLQYSVKHANGNQAASFQTPIELKN</sequence>
<gene>
    <name evidence="1" type="ORF">ATI02_2157</name>
</gene>
<protein>
    <submittedName>
        <fullName evidence="1">Uncharacterized protein</fullName>
    </submittedName>
</protein>
<name>A0ABX4PW90_9PSED</name>